<protein>
    <recommendedName>
        <fullName evidence="1">Reverse transcriptase domain-containing protein</fullName>
    </recommendedName>
</protein>
<accession>A0ABQ8TAB0</accession>
<dbReference type="PANTHER" id="PTHR47027">
    <property type="entry name" value="REVERSE TRANSCRIPTASE DOMAIN-CONTAINING PROTEIN"/>
    <property type="match status" value="1"/>
</dbReference>
<feature type="domain" description="Reverse transcriptase" evidence="1">
    <location>
        <begin position="125"/>
        <end position="235"/>
    </location>
</feature>
<dbReference type="Proteomes" id="UP001148838">
    <property type="component" value="Unassembled WGS sequence"/>
</dbReference>
<dbReference type="EMBL" id="JAJSOF020000013">
    <property type="protein sequence ID" value="KAJ4442605.1"/>
    <property type="molecule type" value="Genomic_DNA"/>
</dbReference>
<keyword evidence="3" id="KW-1185">Reference proteome</keyword>
<proteinExistence type="predicted"/>
<sequence length="292" mass="32978">MSPGSSADSYPANEGRKKFKIMLTVITGVDGWIYLHLQMKLKCIKVDIVANNTNQFYEYYITIINSSLLIDVSTESFRSTNGIIFILRSTEVTRLTVAVTVAQHSLKTCHKIDFGAITILDKTSGDALSPLLFNFALEYTISKVQDNTERLELNGLLQLLVHADNVNKLAENPQTIRENTEILLEASKAIGLEVNSEKSKYMIMSRGQNIVRNGTITIGDLSFEKVEKFKYLGATVTNINDTREEIKHRINMRTACYYSVEKLLSSNLLSKNLKVRIYKTLILQVVLYGYET</sequence>
<evidence type="ECO:0000259" key="1">
    <source>
        <dbReference type="Pfam" id="PF00078"/>
    </source>
</evidence>
<gene>
    <name evidence="2" type="ORF">ANN_04194</name>
</gene>
<evidence type="ECO:0000313" key="2">
    <source>
        <dbReference type="EMBL" id="KAJ4442605.1"/>
    </source>
</evidence>
<name>A0ABQ8TAB0_PERAM</name>
<reference evidence="2 3" key="1">
    <citation type="journal article" date="2022" name="Allergy">
        <title>Genome assembly and annotation of Periplaneta americana reveal a comprehensive cockroach allergen profile.</title>
        <authorList>
            <person name="Wang L."/>
            <person name="Xiong Q."/>
            <person name="Saelim N."/>
            <person name="Wang L."/>
            <person name="Nong W."/>
            <person name="Wan A.T."/>
            <person name="Shi M."/>
            <person name="Liu X."/>
            <person name="Cao Q."/>
            <person name="Hui J.H.L."/>
            <person name="Sookrung N."/>
            <person name="Leung T.F."/>
            <person name="Tungtrongchitr A."/>
            <person name="Tsui S.K.W."/>
        </authorList>
    </citation>
    <scope>NUCLEOTIDE SEQUENCE [LARGE SCALE GENOMIC DNA]</scope>
    <source>
        <strain evidence="2">PWHHKU_190912</strain>
    </source>
</reference>
<comment type="caution">
    <text evidence="2">The sequence shown here is derived from an EMBL/GenBank/DDBJ whole genome shotgun (WGS) entry which is preliminary data.</text>
</comment>
<dbReference type="Pfam" id="PF00078">
    <property type="entry name" value="RVT_1"/>
    <property type="match status" value="1"/>
</dbReference>
<dbReference type="InterPro" id="IPR000477">
    <property type="entry name" value="RT_dom"/>
</dbReference>
<evidence type="ECO:0000313" key="3">
    <source>
        <dbReference type="Proteomes" id="UP001148838"/>
    </source>
</evidence>
<organism evidence="2 3">
    <name type="scientific">Periplaneta americana</name>
    <name type="common">American cockroach</name>
    <name type="synonym">Blatta americana</name>
    <dbReference type="NCBI Taxonomy" id="6978"/>
    <lineage>
        <taxon>Eukaryota</taxon>
        <taxon>Metazoa</taxon>
        <taxon>Ecdysozoa</taxon>
        <taxon>Arthropoda</taxon>
        <taxon>Hexapoda</taxon>
        <taxon>Insecta</taxon>
        <taxon>Pterygota</taxon>
        <taxon>Neoptera</taxon>
        <taxon>Polyneoptera</taxon>
        <taxon>Dictyoptera</taxon>
        <taxon>Blattodea</taxon>
        <taxon>Blattoidea</taxon>
        <taxon>Blattidae</taxon>
        <taxon>Blattinae</taxon>
        <taxon>Periplaneta</taxon>
    </lineage>
</organism>
<dbReference type="PANTHER" id="PTHR47027:SF29">
    <property type="entry name" value="C2H2-TYPE DOMAIN-CONTAINING PROTEIN"/>
    <property type="match status" value="1"/>
</dbReference>